<name>A0A9C7F127_9VIRU</name>
<dbReference type="EMBL" id="LC738885">
    <property type="protein sequence ID" value="BDT63578.1"/>
    <property type="molecule type" value="Genomic_DNA"/>
</dbReference>
<reference evidence="1" key="1">
    <citation type="submission" date="2022-10" db="EMBL/GenBank/DDBJ databases">
        <title>Genome sequences of endogenous nimaviruses in decapod crustaceans.</title>
        <authorList>
            <person name="Kawato S."/>
            <person name="Nozaki R."/>
            <person name="Kondo H."/>
            <person name="Hirono I."/>
        </authorList>
    </citation>
    <scope>NUCLEOTIDE SEQUENCE</scope>
    <source>
        <strain evidence="1">Toyama2020</strain>
    </source>
</reference>
<sequence length="92" mass="10101">MEFLVLVLVVAVISFVGVETINNYFTPGENTGKVRTGDVRNVENKIFKVVATAIDPSIKLKKLATKTVPCENLNNLLICKNFISALYTSPTL</sequence>
<proteinExistence type="predicted"/>
<evidence type="ECO:0000313" key="1">
    <source>
        <dbReference type="EMBL" id="BDT63578.1"/>
    </source>
</evidence>
<organism evidence="1">
    <name type="scientific">Pasiphaea japonica whispovirus</name>
    <dbReference type="NCBI Taxonomy" id="2984286"/>
    <lineage>
        <taxon>Viruses</taxon>
        <taxon>Viruses incertae sedis</taxon>
        <taxon>Naldaviricetes</taxon>
        <taxon>Nimaviridae</taxon>
        <taxon>Whispovirus</taxon>
    </lineage>
</organism>
<protein>
    <submittedName>
        <fullName evidence="1">Wsv216-like protein</fullName>
    </submittedName>
</protein>
<accession>A0A9C7F127</accession>